<evidence type="ECO:0000313" key="1">
    <source>
        <dbReference type="EMBL" id="RMX54886.1"/>
    </source>
</evidence>
<organism evidence="1 2">
    <name type="scientific">Pocillopora damicornis</name>
    <name type="common">Cauliflower coral</name>
    <name type="synonym">Millepora damicornis</name>
    <dbReference type="NCBI Taxonomy" id="46731"/>
    <lineage>
        <taxon>Eukaryota</taxon>
        <taxon>Metazoa</taxon>
        <taxon>Cnidaria</taxon>
        <taxon>Anthozoa</taxon>
        <taxon>Hexacorallia</taxon>
        <taxon>Scleractinia</taxon>
        <taxon>Astrocoeniina</taxon>
        <taxon>Pocilloporidae</taxon>
        <taxon>Pocillopora</taxon>
    </lineage>
</organism>
<evidence type="ECO:0000313" key="2">
    <source>
        <dbReference type="Proteomes" id="UP000275408"/>
    </source>
</evidence>
<dbReference type="EMBL" id="RCHS01001168">
    <property type="protein sequence ID" value="RMX54886.1"/>
    <property type="molecule type" value="Genomic_DNA"/>
</dbReference>
<dbReference type="Proteomes" id="UP000275408">
    <property type="component" value="Unassembled WGS sequence"/>
</dbReference>
<accession>A0A3M6UMJ5</accession>
<keyword evidence="2" id="KW-1185">Reference proteome</keyword>
<reference evidence="1 2" key="1">
    <citation type="journal article" date="2018" name="Sci. Rep.">
        <title>Comparative analysis of the Pocillopora damicornis genome highlights role of immune system in coral evolution.</title>
        <authorList>
            <person name="Cunning R."/>
            <person name="Bay R.A."/>
            <person name="Gillette P."/>
            <person name="Baker A.C."/>
            <person name="Traylor-Knowles N."/>
        </authorList>
    </citation>
    <scope>NUCLEOTIDE SEQUENCE [LARGE SCALE GENOMIC DNA]</scope>
    <source>
        <strain evidence="1">RSMAS</strain>
        <tissue evidence="1">Whole animal</tissue>
    </source>
</reference>
<proteinExistence type="predicted"/>
<sequence>MTKAKKTILPMIIPAIVPLLKPQFDEHTPRQHSSPIPHWKSYEQEQEDKLLMHLSSQHCSLVPHWWSYEQ</sequence>
<protein>
    <submittedName>
        <fullName evidence="1">Uncharacterized protein</fullName>
    </submittedName>
</protein>
<dbReference type="AlphaFoldDB" id="A0A3M6UMJ5"/>
<name>A0A3M6UMJ5_POCDA</name>
<comment type="caution">
    <text evidence="1">The sequence shown here is derived from an EMBL/GenBank/DDBJ whole genome shotgun (WGS) entry which is preliminary data.</text>
</comment>
<gene>
    <name evidence="1" type="ORF">pdam_00015094</name>
</gene>